<organism evidence="8 9">
    <name type="scientific">Neomoorella thermoacetica</name>
    <name type="common">Clostridium thermoaceticum</name>
    <dbReference type="NCBI Taxonomy" id="1525"/>
    <lineage>
        <taxon>Bacteria</taxon>
        <taxon>Bacillati</taxon>
        <taxon>Bacillota</taxon>
        <taxon>Clostridia</taxon>
        <taxon>Neomoorellales</taxon>
        <taxon>Neomoorellaceae</taxon>
        <taxon>Neomoorella</taxon>
    </lineage>
</organism>
<dbReference type="InterPro" id="IPR050739">
    <property type="entry name" value="MFP"/>
</dbReference>
<evidence type="ECO:0000313" key="8">
    <source>
        <dbReference type="EMBL" id="OIQ55247.1"/>
    </source>
</evidence>
<evidence type="ECO:0000259" key="6">
    <source>
        <dbReference type="Pfam" id="PF25917"/>
    </source>
</evidence>
<comment type="caution">
    <text evidence="8">The sequence shown here is derived from an EMBL/GenBank/DDBJ whole genome shotgun (WGS) entry which is preliminary data.</text>
</comment>
<proteinExistence type="inferred from homology"/>
<dbReference type="Proteomes" id="UP000182811">
    <property type="component" value="Unassembled WGS sequence"/>
</dbReference>
<feature type="domain" description="YknX-like beta-barrel" evidence="7">
    <location>
        <begin position="140"/>
        <end position="228"/>
    </location>
</feature>
<dbReference type="InterPro" id="IPR058625">
    <property type="entry name" value="MdtA-like_BSH"/>
</dbReference>
<dbReference type="GO" id="GO:0016020">
    <property type="term" value="C:membrane"/>
    <property type="evidence" value="ECO:0007669"/>
    <property type="project" value="UniProtKB-SubCell"/>
</dbReference>
<dbReference type="AlphaFoldDB" id="A0A1J5NH75"/>
<dbReference type="Gene3D" id="2.40.50.100">
    <property type="match status" value="1"/>
</dbReference>
<name>A0A1J5NH75_NEOTH</name>
<protein>
    <submittedName>
        <fullName evidence="8">Putative multidrug resistance protein EmrK</fullName>
    </submittedName>
</protein>
<keyword evidence="5" id="KW-0472">Membrane</keyword>
<sequence length="231" mass="24617">MSRRLVVILVLVLALAGAGAIAFYYYYENLNFASTDDARVAADTVTVSPEIAGKLLEWRVQEGDEVKAGQVLGRQDLESSLTSSAVNPQALGTAAGVMAQKAEIKSPIDGQVIQSKALVGEMAAPGMALAIIADTEHLYISANIKETVIEKVKVGQVVDVTIDAFPDRHFSGRVTSIGRATTSVFSLLPAQNSNGNYTKVTQVIPVKIQLLNASDVKLLPGMNATVRIHIR</sequence>
<evidence type="ECO:0000256" key="1">
    <source>
        <dbReference type="ARBA" id="ARBA00004167"/>
    </source>
</evidence>
<dbReference type="GO" id="GO:0055085">
    <property type="term" value="P:transmembrane transport"/>
    <property type="evidence" value="ECO:0007669"/>
    <property type="project" value="InterPro"/>
</dbReference>
<reference evidence="8 9" key="1">
    <citation type="submission" date="2016-08" db="EMBL/GenBank/DDBJ databases">
        <title>Genome-based comparison of Moorella thermoacetic strains.</title>
        <authorList>
            <person name="Poehlein A."/>
            <person name="Bengelsdorf F.R."/>
            <person name="Esser C."/>
            <person name="Duerre P."/>
            <person name="Daniel R."/>
        </authorList>
    </citation>
    <scope>NUCLEOTIDE SEQUENCE [LARGE SCALE GENOMIC DNA]</scope>
    <source>
        <strain evidence="8 9">DSM 21394</strain>
    </source>
</reference>
<dbReference type="OrthoDB" id="9811754at2"/>
<dbReference type="SUPFAM" id="SSF111369">
    <property type="entry name" value="HlyD-like secretion proteins"/>
    <property type="match status" value="1"/>
</dbReference>
<evidence type="ECO:0000259" key="7">
    <source>
        <dbReference type="Pfam" id="PF25990"/>
    </source>
</evidence>
<dbReference type="InterPro" id="IPR058636">
    <property type="entry name" value="Beta-barrel_YknX"/>
</dbReference>
<keyword evidence="3" id="KW-0812">Transmembrane</keyword>
<keyword evidence="4" id="KW-1133">Transmembrane helix</keyword>
<dbReference type="PANTHER" id="PTHR30386">
    <property type="entry name" value="MEMBRANE FUSION SUBUNIT OF EMRAB-TOLC MULTIDRUG EFFLUX PUMP"/>
    <property type="match status" value="1"/>
</dbReference>
<evidence type="ECO:0000256" key="4">
    <source>
        <dbReference type="ARBA" id="ARBA00022989"/>
    </source>
</evidence>
<evidence type="ECO:0000256" key="2">
    <source>
        <dbReference type="ARBA" id="ARBA00009477"/>
    </source>
</evidence>
<evidence type="ECO:0000256" key="5">
    <source>
        <dbReference type="ARBA" id="ARBA00023136"/>
    </source>
</evidence>
<dbReference type="Pfam" id="PF25917">
    <property type="entry name" value="BSH_RND"/>
    <property type="match status" value="1"/>
</dbReference>
<dbReference type="Gene3D" id="2.40.30.170">
    <property type="match status" value="1"/>
</dbReference>
<accession>A0A1J5NH75</accession>
<dbReference type="EMBL" id="MDDC01000026">
    <property type="protein sequence ID" value="OIQ55247.1"/>
    <property type="molecule type" value="Genomic_DNA"/>
</dbReference>
<comment type="similarity">
    <text evidence="2">Belongs to the membrane fusion protein (MFP) (TC 8.A.1) family.</text>
</comment>
<evidence type="ECO:0000256" key="3">
    <source>
        <dbReference type="ARBA" id="ARBA00022692"/>
    </source>
</evidence>
<gene>
    <name evidence="8" type="primary">emrK</name>
    <name evidence="8" type="ORF">MOTE_24140</name>
</gene>
<comment type="subcellular location">
    <subcellularLocation>
        <location evidence="1">Membrane</location>
        <topology evidence="1">Single-pass membrane protein</topology>
    </subcellularLocation>
</comment>
<evidence type="ECO:0000313" key="9">
    <source>
        <dbReference type="Proteomes" id="UP000182811"/>
    </source>
</evidence>
<dbReference type="Pfam" id="PF25990">
    <property type="entry name" value="Beta-barrel_YknX"/>
    <property type="match status" value="1"/>
</dbReference>
<dbReference type="PANTHER" id="PTHR30386:SF26">
    <property type="entry name" value="TRANSPORT PROTEIN COMB"/>
    <property type="match status" value="1"/>
</dbReference>
<feature type="domain" description="Multidrug resistance protein MdtA-like barrel-sandwich hybrid" evidence="6">
    <location>
        <begin position="44"/>
        <end position="133"/>
    </location>
</feature>